<gene>
    <name evidence="1" type="ORF">XENOCAPTIV_017697</name>
</gene>
<protein>
    <submittedName>
        <fullName evidence="1">Uncharacterized protein</fullName>
    </submittedName>
</protein>
<proteinExistence type="predicted"/>
<comment type="caution">
    <text evidence="1">The sequence shown here is derived from an EMBL/GenBank/DDBJ whole genome shotgun (WGS) entry which is preliminary data.</text>
</comment>
<evidence type="ECO:0000313" key="2">
    <source>
        <dbReference type="Proteomes" id="UP001434883"/>
    </source>
</evidence>
<dbReference type="EMBL" id="JAHRIN010037302">
    <property type="protein sequence ID" value="MEQ2204725.1"/>
    <property type="molecule type" value="Genomic_DNA"/>
</dbReference>
<dbReference type="Gene3D" id="1.25.10.10">
    <property type="entry name" value="Leucine-rich Repeat Variant"/>
    <property type="match status" value="1"/>
</dbReference>
<name>A0ABV0R9F5_9TELE</name>
<reference evidence="1 2" key="1">
    <citation type="submission" date="2021-06" db="EMBL/GenBank/DDBJ databases">
        <authorList>
            <person name="Palmer J.M."/>
        </authorList>
    </citation>
    <scope>NUCLEOTIDE SEQUENCE [LARGE SCALE GENOMIC DNA]</scope>
    <source>
        <strain evidence="1 2">XC_2019</strain>
        <tissue evidence="1">Muscle</tissue>
    </source>
</reference>
<sequence>MIKGCSSTVFFPKCHLHVAIAVVDLLQELTDIDTLHESEEGAEVLIDALRCCGLSLTAGTDCFKLGHLSCQVEYFSSVDNQSALSDCIFHIDIAFLVLFSDFSVILSYLKPSVTPVHSSSLI</sequence>
<evidence type="ECO:0000313" key="1">
    <source>
        <dbReference type="EMBL" id="MEQ2204725.1"/>
    </source>
</evidence>
<dbReference type="InterPro" id="IPR011989">
    <property type="entry name" value="ARM-like"/>
</dbReference>
<accession>A0ABV0R9F5</accession>
<dbReference type="Proteomes" id="UP001434883">
    <property type="component" value="Unassembled WGS sequence"/>
</dbReference>
<organism evidence="1 2">
    <name type="scientific">Xenoophorus captivus</name>
    <dbReference type="NCBI Taxonomy" id="1517983"/>
    <lineage>
        <taxon>Eukaryota</taxon>
        <taxon>Metazoa</taxon>
        <taxon>Chordata</taxon>
        <taxon>Craniata</taxon>
        <taxon>Vertebrata</taxon>
        <taxon>Euteleostomi</taxon>
        <taxon>Actinopterygii</taxon>
        <taxon>Neopterygii</taxon>
        <taxon>Teleostei</taxon>
        <taxon>Neoteleostei</taxon>
        <taxon>Acanthomorphata</taxon>
        <taxon>Ovalentaria</taxon>
        <taxon>Atherinomorphae</taxon>
        <taxon>Cyprinodontiformes</taxon>
        <taxon>Goodeidae</taxon>
        <taxon>Xenoophorus</taxon>
    </lineage>
</organism>
<keyword evidence="2" id="KW-1185">Reference proteome</keyword>